<keyword evidence="3" id="KW-0539">Nucleus</keyword>
<evidence type="ECO:0000313" key="6">
    <source>
        <dbReference type="Proteomes" id="UP000824469"/>
    </source>
</evidence>
<dbReference type="PANTHER" id="PTHR31744">
    <property type="entry name" value="PROTEIN CUP-SHAPED COTYLEDON 2-RELATED"/>
    <property type="match status" value="1"/>
</dbReference>
<dbReference type="InterPro" id="IPR003441">
    <property type="entry name" value="NAC-dom"/>
</dbReference>
<gene>
    <name evidence="5" type="ORF">KI387_035836</name>
</gene>
<dbReference type="EMBL" id="JAHRHJ020000007">
    <property type="protein sequence ID" value="KAH9307925.1"/>
    <property type="molecule type" value="Genomic_DNA"/>
</dbReference>
<evidence type="ECO:0000259" key="4">
    <source>
        <dbReference type="PROSITE" id="PS51005"/>
    </source>
</evidence>
<dbReference type="PROSITE" id="PS51005">
    <property type="entry name" value="NAC"/>
    <property type="match status" value="1"/>
</dbReference>
<dbReference type="GO" id="GO:0003677">
    <property type="term" value="F:DNA binding"/>
    <property type="evidence" value="ECO:0007669"/>
    <property type="project" value="InterPro"/>
</dbReference>
<protein>
    <recommendedName>
        <fullName evidence="4">NAC domain-containing protein</fullName>
    </recommendedName>
</protein>
<evidence type="ECO:0000256" key="3">
    <source>
        <dbReference type="ARBA" id="ARBA00023242"/>
    </source>
</evidence>
<dbReference type="Gene3D" id="2.170.150.80">
    <property type="entry name" value="NAC domain"/>
    <property type="match status" value="1"/>
</dbReference>
<dbReference type="PANTHER" id="PTHR31744:SF194">
    <property type="entry name" value="OS01G0888300 PROTEIN"/>
    <property type="match status" value="1"/>
</dbReference>
<reference evidence="5 6" key="1">
    <citation type="journal article" date="2021" name="Nat. Plants">
        <title>The Taxus genome provides insights into paclitaxel biosynthesis.</title>
        <authorList>
            <person name="Xiong X."/>
            <person name="Gou J."/>
            <person name="Liao Q."/>
            <person name="Li Y."/>
            <person name="Zhou Q."/>
            <person name="Bi G."/>
            <person name="Li C."/>
            <person name="Du R."/>
            <person name="Wang X."/>
            <person name="Sun T."/>
            <person name="Guo L."/>
            <person name="Liang H."/>
            <person name="Lu P."/>
            <person name="Wu Y."/>
            <person name="Zhang Z."/>
            <person name="Ro D.K."/>
            <person name="Shang Y."/>
            <person name="Huang S."/>
            <person name="Yan J."/>
        </authorList>
    </citation>
    <scope>NUCLEOTIDE SEQUENCE [LARGE SCALE GENOMIC DNA]</scope>
    <source>
        <strain evidence="5">Ta-2019</strain>
    </source>
</reference>
<accession>A0AA38L0S7</accession>
<name>A0AA38L0S7_TAXCH</name>
<evidence type="ECO:0000256" key="1">
    <source>
        <dbReference type="ARBA" id="ARBA00023015"/>
    </source>
</evidence>
<dbReference type="Proteomes" id="UP000824469">
    <property type="component" value="Unassembled WGS sequence"/>
</dbReference>
<keyword evidence="2" id="KW-0804">Transcription</keyword>
<dbReference type="InterPro" id="IPR036093">
    <property type="entry name" value="NAC_dom_sf"/>
</dbReference>
<dbReference type="GO" id="GO:0006355">
    <property type="term" value="P:regulation of DNA-templated transcription"/>
    <property type="evidence" value="ECO:0007669"/>
    <property type="project" value="InterPro"/>
</dbReference>
<organism evidence="5 6">
    <name type="scientific">Taxus chinensis</name>
    <name type="common">Chinese yew</name>
    <name type="synonym">Taxus wallichiana var. chinensis</name>
    <dbReference type="NCBI Taxonomy" id="29808"/>
    <lineage>
        <taxon>Eukaryota</taxon>
        <taxon>Viridiplantae</taxon>
        <taxon>Streptophyta</taxon>
        <taxon>Embryophyta</taxon>
        <taxon>Tracheophyta</taxon>
        <taxon>Spermatophyta</taxon>
        <taxon>Pinopsida</taxon>
        <taxon>Pinidae</taxon>
        <taxon>Conifers II</taxon>
        <taxon>Cupressales</taxon>
        <taxon>Taxaceae</taxon>
        <taxon>Taxus</taxon>
    </lineage>
</organism>
<keyword evidence="1" id="KW-0805">Transcription regulation</keyword>
<feature type="domain" description="NAC" evidence="4">
    <location>
        <begin position="7"/>
        <end position="158"/>
    </location>
</feature>
<keyword evidence="6" id="KW-1185">Reference proteome</keyword>
<comment type="caution">
    <text evidence="5">The sequence shown here is derived from an EMBL/GenBank/DDBJ whole genome shotgun (WGS) entry which is preliminary data.</text>
</comment>
<sequence>MRMEEQHLPGFRFHPTEEELVSFYLRRKVDKKPFTFNVIQELDLFAFEPWDLPGLALNGGDKEKEWFFFAKPRGHSDGRHNRITYAGFWKATGTDKPVYCHSTSKLIGLRKTLVFYRGRALKAQKTDWIMNEYRLHDSCGNEKENGVGNTRLCRVYRKVISMRALDRRPTTQVNTEIELKVETQGNQERGLNVETEDLTHVNSLERWWCLDGRSSNALAFLWD</sequence>
<evidence type="ECO:0000313" key="5">
    <source>
        <dbReference type="EMBL" id="KAH9307925.1"/>
    </source>
</evidence>
<dbReference type="SUPFAM" id="SSF101941">
    <property type="entry name" value="NAC domain"/>
    <property type="match status" value="1"/>
</dbReference>
<dbReference type="Pfam" id="PF02365">
    <property type="entry name" value="NAM"/>
    <property type="match status" value="1"/>
</dbReference>
<evidence type="ECO:0000256" key="2">
    <source>
        <dbReference type="ARBA" id="ARBA00023163"/>
    </source>
</evidence>
<proteinExistence type="predicted"/>
<dbReference type="AlphaFoldDB" id="A0AA38L0S7"/>